<proteinExistence type="predicted"/>
<keyword evidence="2" id="KW-1185">Reference proteome</keyword>
<protein>
    <submittedName>
        <fullName evidence="1">Peroxisome biogenesis protein 7</fullName>
    </submittedName>
</protein>
<evidence type="ECO:0000313" key="1">
    <source>
        <dbReference type="EMBL" id="KAI8001472.1"/>
    </source>
</evidence>
<evidence type="ECO:0000313" key="2">
    <source>
        <dbReference type="Proteomes" id="UP001060215"/>
    </source>
</evidence>
<comment type="caution">
    <text evidence="1">The sequence shown here is derived from an EMBL/GenBank/DDBJ whole genome shotgun (WGS) entry which is preliminary data.</text>
</comment>
<reference evidence="1 2" key="1">
    <citation type="journal article" date="2022" name="Plant J.">
        <title>Chromosome-level genome of Camellia lanceoleosa provides a valuable resource for understanding genome evolution and self-incompatibility.</title>
        <authorList>
            <person name="Gong W."/>
            <person name="Xiao S."/>
            <person name="Wang L."/>
            <person name="Liao Z."/>
            <person name="Chang Y."/>
            <person name="Mo W."/>
            <person name="Hu G."/>
            <person name="Li W."/>
            <person name="Zhao G."/>
            <person name="Zhu H."/>
            <person name="Hu X."/>
            <person name="Ji K."/>
            <person name="Xiang X."/>
            <person name="Song Q."/>
            <person name="Yuan D."/>
            <person name="Jin S."/>
            <person name="Zhang L."/>
        </authorList>
    </citation>
    <scope>NUCLEOTIDE SEQUENCE [LARGE SCALE GENOMIC DNA]</scope>
    <source>
        <strain evidence="1">SQ_2022a</strain>
    </source>
</reference>
<dbReference type="EMBL" id="CM045765">
    <property type="protein sequence ID" value="KAI8001472.1"/>
    <property type="molecule type" value="Genomic_DNA"/>
</dbReference>
<gene>
    <name evidence="1" type="ORF">LOK49_LG09G02091</name>
</gene>
<sequence length="132" mass="14616">MPVFKAPFNGYAVKFSPFFEQRLAVATSQNFGILGNGRLHVLDLSPAGPISQFAAFDTPDGVYDLAWFESHNSLLVAAVPDGSVKLYDLSLPPTANPVRSLHEHTHETHSVDYNPVRRDSFITSTWDDTIKL</sequence>
<dbReference type="Proteomes" id="UP001060215">
    <property type="component" value="Chromosome 8"/>
</dbReference>
<accession>A0ACC0GJW1</accession>
<organism evidence="1 2">
    <name type="scientific">Camellia lanceoleosa</name>
    <dbReference type="NCBI Taxonomy" id="1840588"/>
    <lineage>
        <taxon>Eukaryota</taxon>
        <taxon>Viridiplantae</taxon>
        <taxon>Streptophyta</taxon>
        <taxon>Embryophyta</taxon>
        <taxon>Tracheophyta</taxon>
        <taxon>Spermatophyta</taxon>
        <taxon>Magnoliopsida</taxon>
        <taxon>eudicotyledons</taxon>
        <taxon>Gunneridae</taxon>
        <taxon>Pentapetalae</taxon>
        <taxon>asterids</taxon>
        <taxon>Ericales</taxon>
        <taxon>Theaceae</taxon>
        <taxon>Camellia</taxon>
    </lineage>
</organism>
<name>A0ACC0GJW1_9ERIC</name>